<organism evidence="2 3">
    <name type="scientific">Neobacillus paridis</name>
    <dbReference type="NCBI Taxonomy" id="2803862"/>
    <lineage>
        <taxon>Bacteria</taxon>
        <taxon>Bacillati</taxon>
        <taxon>Bacillota</taxon>
        <taxon>Bacilli</taxon>
        <taxon>Bacillales</taxon>
        <taxon>Bacillaceae</taxon>
        <taxon>Neobacillus</taxon>
    </lineage>
</organism>
<keyword evidence="3" id="KW-1185">Reference proteome</keyword>
<keyword evidence="1" id="KW-0732">Signal</keyword>
<proteinExistence type="predicted"/>
<gene>
    <name evidence="2" type="ORF">JK635_14745</name>
</gene>
<feature type="signal peptide" evidence="1">
    <location>
        <begin position="1"/>
        <end position="18"/>
    </location>
</feature>
<feature type="non-terminal residue" evidence="2">
    <location>
        <position position="78"/>
    </location>
</feature>
<dbReference type="Proteomes" id="UP000623967">
    <property type="component" value="Unassembled WGS sequence"/>
</dbReference>
<reference evidence="2 3" key="1">
    <citation type="submission" date="2021-01" db="EMBL/GenBank/DDBJ databases">
        <title>Genome public.</title>
        <authorList>
            <person name="Liu C."/>
            <person name="Sun Q."/>
        </authorList>
    </citation>
    <scope>NUCLEOTIDE SEQUENCE [LARGE SCALE GENOMIC DNA]</scope>
    <source>
        <strain evidence="2 3">YIM B02564</strain>
    </source>
</reference>
<accession>A0ABS1TQ75</accession>
<sequence length="78" mass="8041">MRKILGISLALAAMSGCAGDPGLPSTSSTQGTTVVRNAMVIGVEMPPSADAIARLQLRYDNGSVATEEVMTTEVFKVG</sequence>
<protein>
    <submittedName>
        <fullName evidence="2">Uncharacterized protein</fullName>
    </submittedName>
</protein>
<comment type="caution">
    <text evidence="2">The sequence shown here is derived from an EMBL/GenBank/DDBJ whole genome shotgun (WGS) entry which is preliminary data.</text>
</comment>
<dbReference type="PROSITE" id="PS51257">
    <property type="entry name" value="PROKAR_LIPOPROTEIN"/>
    <property type="match status" value="1"/>
</dbReference>
<evidence type="ECO:0000313" key="2">
    <source>
        <dbReference type="EMBL" id="MBL4953451.1"/>
    </source>
</evidence>
<evidence type="ECO:0000313" key="3">
    <source>
        <dbReference type="Proteomes" id="UP000623967"/>
    </source>
</evidence>
<feature type="chain" id="PRO_5045283674" evidence="1">
    <location>
        <begin position="19"/>
        <end position="78"/>
    </location>
</feature>
<dbReference type="EMBL" id="JAESWB010000207">
    <property type="protein sequence ID" value="MBL4953451.1"/>
    <property type="molecule type" value="Genomic_DNA"/>
</dbReference>
<evidence type="ECO:0000256" key="1">
    <source>
        <dbReference type="SAM" id="SignalP"/>
    </source>
</evidence>
<name>A0ABS1TQ75_9BACI</name>